<protein>
    <submittedName>
        <fullName evidence="3">Prophage CP4-57 regulatory protein (AlpA)</fullName>
    </submittedName>
</protein>
<gene>
    <name evidence="3" type="ORF">SAMN06265374_3974</name>
</gene>
<dbReference type="Proteomes" id="UP001157914">
    <property type="component" value="Unassembled WGS sequence"/>
</dbReference>
<feature type="region of interest" description="Disordered" evidence="1">
    <location>
        <begin position="1"/>
        <end position="53"/>
    </location>
</feature>
<sequence>MCAARQTDLFPAIDPSISEAPSEQSPRASRPARPALARLKTKSKQSGAPQRLGPKKAEVLSSWMTVGNVAAFFAVSVPTIWRWNRNNPEFPKGYVLSPGTTRWHRAEIEQYCLKLRGVTS</sequence>
<accession>A0ABY1PIZ1</accession>
<keyword evidence="2" id="KW-1133">Transmembrane helix</keyword>
<reference evidence="3 4" key="1">
    <citation type="submission" date="2017-05" db="EMBL/GenBank/DDBJ databases">
        <authorList>
            <person name="Varghese N."/>
            <person name="Submissions S."/>
        </authorList>
    </citation>
    <scope>NUCLEOTIDE SEQUENCE [LARGE SCALE GENOMIC DNA]</scope>
    <source>
        <strain evidence="3 4">DSM 15949</strain>
    </source>
</reference>
<name>A0ABY1PIZ1_9HYPH</name>
<keyword evidence="4" id="KW-1185">Reference proteome</keyword>
<comment type="caution">
    <text evidence="3">The sequence shown here is derived from an EMBL/GenBank/DDBJ whole genome shotgun (WGS) entry which is preliminary data.</text>
</comment>
<dbReference type="EMBL" id="FXTT01000006">
    <property type="protein sequence ID" value="SMP35172.1"/>
    <property type="molecule type" value="Genomic_DNA"/>
</dbReference>
<feature type="transmembrane region" description="Helical" evidence="2">
    <location>
        <begin position="60"/>
        <end position="81"/>
    </location>
</feature>
<feature type="compositionally biased region" description="Low complexity" evidence="1">
    <location>
        <begin position="25"/>
        <end position="38"/>
    </location>
</feature>
<evidence type="ECO:0000256" key="2">
    <source>
        <dbReference type="SAM" id="Phobius"/>
    </source>
</evidence>
<evidence type="ECO:0000313" key="3">
    <source>
        <dbReference type="EMBL" id="SMP35172.1"/>
    </source>
</evidence>
<evidence type="ECO:0000256" key="1">
    <source>
        <dbReference type="SAM" id="MobiDB-lite"/>
    </source>
</evidence>
<evidence type="ECO:0000313" key="4">
    <source>
        <dbReference type="Proteomes" id="UP001157914"/>
    </source>
</evidence>
<organism evidence="3 4">
    <name type="scientific">Roseibium denhamense</name>
    <dbReference type="NCBI Taxonomy" id="76305"/>
    <lineage>
        <taxon>Bacteria</taxon>
        <taxon>Pseudomonadati</taxon>
        <taxon>Pseudomonadota</taxon>
        <taxon>Alphaproteobacteria</taxon>
        <taxon>Hyphomicrobiales</taxon>
        <taxon>Stappiaceae</taxon>
        <taxon>Roseibium</taxon>
    </lineage>
</organism>
<keyword evidence="2" id="KW-0472">Membrane</keyword>
<keyword evidence="2" id="KW-0812">Transmembrane</keyword>
<proteinExistence type="predicted"/>